<organism evidence="5 6">
    <name type="scientific">Neoroseomonas terrae</name>
    <dbReference type="NCBI Taxonomy" id="424799"/>
    <lineage>
        <taxon>Bacteria</taxon>
        <taxon>Pseudomonadati</taxon>
        <taxon>Pseudomonadota</taxon>
        <taxon>Alphaproteobacteria</taxon>
        <taxon>Acetobacterales</taxon>
        <taxon>Acetobacteraceae</taxon>
        <taxon>Neoroseomonas</taxon>
    </lineage>
</organism>
<evidence type="ECO:0000313" key="6">
    <source>
        <dbReference type="Proteomes" id="UP000698752"/>
    </source>
</evidence>
<reference evidence="6" key="1">
    <citation type="journal article" date="2021" name="Syst. Appl. Microbiol.">
        <title>Roseomonas hellenica sp. nov., isolated from roots of wild-growing Alkanna tinctoria.</title>
        <authorList>
            <person name="Rat A."/>
            <person name="Naranjo H.D."/>
            <person name="Lebbe L."/>
            <person name="Cnockaert M."/>
            <person name="Krigas N."/>
            <person name="Grigoriadou K."/>
            <person name="Maloupa E."/>
            <person name="Willems A."/>
        </authorList>
    </citation>
    <scope>NUCLEOTIDE SEQUENCE [LARGE SCALE GENOMIC DNA]</scope>
    <source>
        <strain evidence="6">LMG 31159</strain>
    </source>
</reference>
<gene>
    <name evidence="5" type="ORF">GXW78_21795</name>
</gene>
<dbReference type="PANTHER" id="PTHR46847:SF1">
    <property type="entry name" value="D-ALLOSE-BINDING PERIPLASMIC PROTEIN-RELATED"/>
    <property type="match status" value="1"/>
</dbReference>
<dbReference type="Proteomes" id="UP000698752">
    <property type="component" value="Unassembled WGS sequence"/>
</dbReference>
<keyword evidence="6" id="KW-1185">Reference proteome</keyword>
<comment type="caution">
    <text evidence="5">The sequence shown here is derived from an EMBL/GenBank/DDBJ whole genome shotgun (WGS) entry which is preliminary data.</text>
</comment>
<dbReference type="EMBL" id="JAAEDI010000027">
    <property type="protein sequence ID" value="MBR0652305.1"/>
    <property type="molecule type" value="Genomic_DNA"/>
</dbReference>
<dbReference type="PANTHER" id="PTHR46847">
    <property type="entry name" value="D-ALLOSE-BINDING PERIPLASMIC PROTEIN-RELATED"/>
    <property type="match status" value="1"/>
</dbReference>
<name>A0ABS5EMQ2_9PROT</name>
<protein>
    <submittedName>
        <fullName evidence="5">Sugar ABC transporter substrate-binding protein</fullName>
    </submittedName>
</protein>
<feature type="domain" description="Periplasmic binding protein" evidence="4">
    <location>
        <begin position="9"/>
        <end position="257"/>
    </location>
</feature>
<evidence type="ECO:0000256" key="3">
    <source>
        <dbReference type="ARBA" id="ARBA00022729"/>
    </source>
</evidence>
<evidence type="ECO:0000259" key="4">
    <source>
        <dbReference type="Pfam" id="PF13407"/>
    </source>
</evidence>
<keyword evidence="3" id="KW-0732">Signal</keyword>
<comment type="subcellular location">
    <subcellularLocation>
        <location evidence="1">Cell envelope</location>
    </subcellularLocation>
</comment>
<dbReference type="RefSeq" id="WP_211871022.1">
    <property type="nucleotide sequence ID" value="NZ_JAAEDI010000027.1"/>
</dbReference>
<evidence type="ECO:0000313" key="5">
    <source>
        <dbReference type="EMBL" id="MBR0652305.1"/>
    </source>
</evidence>
<dbReference type="InterPro" id="IPR025997">
    <property type="entry name" value="SBP_2_dom"/>
</dbReference>
<comment type="similarity">
    <text evidence="2">Belongs to the bacterial solute-binding protein 2 family.</text>
</comment>
<dbReference type="Pfam" id="PF13407">
    <property type="entry name" value="Peripla_BP_4"/>
    <property type="match status" value="1"/>
</dbReference>
<sequence>MAPRLAAFIKNGVNPNYQAFLLGVERAATAAGATATRHVPATPDNAAEQTALLAAVAAERPDAIIFAPADDRLLERPVAAARARGIPFIGFVNRMAGDFASFVGADDVAMGHAAIGAMATALPQGGPIVLIEGPDTAPTSRDRGRGFREALLDHPGLHLLDSEAGHYLRGPGRVAMASLLARHPRIDGVVCANDLMALGALDALDAAGRRALVTGINGTVPAAQAIAEGRLLASIDYDGFRMGAVAAMAALRHLRGRAIPREILLPTQVIDRSNHRPWLVPVEQRPLPRWTEIVPNDDDNNRE</sequence>
<accession>A0ABS5EMQ2</accession>
<proteinExistence type="inferred from homology"/>
<dbReference type="CDD" id="cd01536">
    <property type="entry name" value="PBP1_ABC_sugar_binding-like"/>
    <property type="match status" value="1"/>
</dbReference>
<dbReference type="InterPro" id="IPR028082">
    <property type="entry name" value="Peripla_BP_I"/>
</dbReference>
<dbReference type="Gene3D" id="3.40.50.2300">
    <property type="match status" value="2"/>
</dbReference>
<dbReference type="SUPFAM" id="SSF53822">
    <property type="entry name" value="Periplasmic binding protein-like I"/>
    <property type="match status" value="1"/>
</dbReference>
<evidence type="ECO:0000256" key="2">
    <source>
        <dbReference type="ARBA" id="ARBA00007639"/>
    </source>
</evidence>
<evidence type="ECO:0000256" key="1">
    <source>
        <dbReference type="ARBA" id="ARBA00004196"/>
    </source>
</evidence>